<evidence type="ECO:0000256" key="3">
    <source>
        <dbReference type="ARBA" id="ARBA00023125"/>
    </source>
</evidence>
<dbReference type="AlphaFoldDB" id="A0AA88ARZ0"/>
<dbReference type="GO" id="GO:0005634">
    <property type="term" value="C:nucleus"/>
    <property type="evidence" value="ECO:0007669"/>
    <property type="project" value="UniProtKB-SubCell"/>
</dbReference>
<evidence type="ECO:0000256" key="4">
    <source>
        <dbReference type="ARBA" id="ARBA00023163"/>
    </source>
</evidence>
<organism evidence="8 9">
    <name type="scientific">Ficus carica</name>
    <name type="common">Common fig</name>
    <dbReference type="NCBI Taxonomy" id="3494"/>
    <lineage>
        <taxon>Eukaryota</taxon>
        <taxon>Viridiplantae</taxon>
        <taxon>Streptophyta</taxon>
        <taxon>Embryophyta</taxon>
        <taxon>Tracheophyta</taxon>
        <taxon>Spermatophyta</taxon>
        <taxon>Magnoliopsida</taxon>
        <taxon>eudicotyledons</taxon>
        <taxon>Gunneridae</taxon>
        <taxon>Pentapetalae</taxon>
        <taxon>rosids</taxon>
        <taxon>fabids</taxon>
        <taxon>Rosales</taxon>
        <taxon>Moraceae</taxon>
        <taxon>Ficeae</taxon>
        <taxon>Ficus</taxon>
    </lineage>
</organism>
<dbReference type="GO" id="GO:0046983">
    <property type="term" value="F:protein dimerization activity"/>
    <property type="evidence" value="ECO:0007669"/>
    <property type="project" value="InterPro"/>
</dbReference>
<reference evidence="8" key="1">
    <citation type="submission" date="2023-07" db="EMBL/GenBank/DDBJ databases">
        <title>draft genome sequence of fig (Ficus carica).</title>
        <authorList>
            <person name="Takahashi T."/>
            <person name="Nishimura K."/>
        </authorList>
    </citation>
    <scope>NUCLEOTIDE SEQUENCE</scope>
</reference>
<protein>
    <recommendedName>
        <fullName evidence="7">MADS-box domain-containing protein</fullName>
    </recommendedName>
</protein>
<feature type="compositionally biased region" description="Gly residues" evidence="6">
    <location>
        <begin position="192"/>
        <end position="204"/>
    </location>
</feature>
<dbReference type="Pfam" id="PF00319">
    <property type="entry name" value="SRF-TF"/>
    <property type="match status" value="1"/>
</dbReference>
<keyword evidence="4" id="KW-0804">Transcription</keyword>
<keyword evidence="2" id="KW-0805">Transcription regulation</keyword>
<dbReference type="InterPro" id="IPR033897">
    <property type="entry name" value="SRF-like_MADS-box"/>
</dbReference>
<dbReference type="SUPFAM" id="SSF55455">
    <property type="entry name" value="SRF-like"/>
    <property type="match status" value="1"/>
</dbReference>
<keyword evidence="5" id="KW-0539">Nucleus</keyword>
<dbReference type="GO" id="GO:0000987">
    <property type="term" value="F:cis-regulatory region sequence-specific DNA binding"/>
    <property type="evidence" value="ECO:0007669"/>
    <property type="project" value="InterPro"/>
</dbReference>
<accession>A0AA88ARZ0</accession>
<dbReference type="Proteomes" id="UP001187192">
    <property type="component" value="Unassembled WGS sequence"/>
</dbReference>
<feature type="domain" description="MADS-box" evidence="7">
    <location>
        <begin position="1"/>
        <end position="49"/>
    </location>
</feature>
<dbReference type="InterPro" id="IPR050142">
    <property type="entry name" value="MADS-box/MEF2_TF"/>
</dbReference>
<proteinExistence type="predicted"/>
<keyword evidence="9" id="KW-1185">Reference proteome</keyword>
<evidence type="ECO:0000256" key="5">
    <source>
        <dbReference type="ARBA" id="ARBA00023242"/>
    </source>
</evidence>
<comment type="subcellular location">
    <subcellularLocation>
        <location evidence="1">Nucleus</location>
    </subcellularLocation>
</comment>
<keyword evidence="3" id="KW-0238">DNA-binding</keyword>
<evidence type="ECO:0000313" key="8">
    <source>
        <dbReference type="EMBL" id="GMN45741.1"/>
    </source>
</evidence>
<evidence type="ECO:0000256" key="1">
    <source>
        <dbReference type="ARBA" id="ARBA00004123"/>
    </source>
</evidence>
<dbReference type="InterPro" id="IPR036879">
    <property type="entry name" value="TF_MADSbox_sf"/>
</dbReference>
<evidence type="ECO:0000259" key="7">
    <source>
        <dbReference type="PROSITE" id="PS50066"/>
    </source>
</evidence>
<dbReference type="PRINTS" id="PR00404">
    <property type="entry name" value="MADSDOMAIN"/>
</dbReference>
<dbReference type="SMART" id="SM00432">
    <property type="entry name" value="MADS"/>
    <property type="match status" value="1"/>
</dbReference>
<sequence length="204" mass="22723">MMRKKVKLAYITNNAARKAMYKKRKMGLIKEVSELRTLCNVDACAIIYSPDDSQPEVYPSPLGAVRVLAKFKNMTEKKHIKKMRDQESFLQQCIAKVNEELENRRKKNREKEITKLLLKGLVAPSSLQDLSLPDLNGLSSLIDLYLKDIDQRMEKLSLGQTQEEDCKPPTVAVQVEAATTAECPSEFDDQHAGGGATAATGPGI</sequence>
<feature type="region of interest" description="Disordered" evidence="6">
    <location>
        <begin position="183"/>
        <end position="204"/>
    </location>
</feature>
<dbReference type="CDD" id="cd00266">
    <property type="entry name" value="MADS_SRF_like"/>
    <property type="match status" value="1"/>
</dbReference>
<dbReference type="Gene3D" id="3.40.1810.10">
    <property type="entry name" value="Transcription factor, MADS-box"/>
    <property type="match status" value="1"/>
</dbReference>
<dbReference type="FunFam" id="3.40.1810.10:FF:000024">
    <property type="entry name" value="Agamous-like MADS-box protein AGL80"/>
    <property type="match status" value="1"/>
</dbReference>
<name>A0AA88ARZ0_FICCA</name>
<dbReference type="PROSITE" id="PS50066">
    <property type="entry name" value="MADS_BOX_2"/>
    <property type="match status" value="1"/>
</dbReference>
<dbReference type="InterPro" id="IPR002100">
    <property type="entry name" value="TF_MADSbox"/>
</dbReference>
<evidence type="ECO:0000256" key="2">
    <source>
        <dbReference type="ARBA" id="ARBA00023015"/>
    </source>
</evidence>
<dbReference type="EMBL" id="BTGU01000021">
    <property type="protein sequence ID" value="GMN45741.1"/>
    <property type="molecule type" value="Genomic_DNA"/>
</dbReference>
<evidence type="ECO:0000256" key="6">
    <source>
        <dbReference type="SAM" id="MobiDB-lite"/>
    </source>
</evidence>
<evidence type="ECO:0000313" key="9">
    <source>
        <dbReference type="Proteomes" id="UP001187192"/>
    </source>
</evidence>
<dbReference type="GO" id="GO:0000981">
    <property type="term" value="F:DNA-binding transcription factor activity, RNA polymerase II-specific"/>
    <property type="evidence" value="ECO:0007669"/>
    <property type="project" value="InterPro"/>
</dbReference>
<dbReference type="PANTHER" id="PTHR48019">
    <property type="entry name" value="SERUM RESPONSE FACTOR HOMOLOG"/>
    <property type="match status" value="1"/>
</dbReference>
<dbReference type="GO" id="GO:0045944">
    <property type="term" value="P:positive regulation of transcription by RNA polymerase II"/>
    <property type="evidence" value="ECO:0007669"/>
    <property type="project" value="InterPro"/>
</dbReference>
<gene>
    <name evidence="8" type="ORF">TIFTF001_014928</name>
</gene>
<comment type="caution">
    <text evidence="8">The sequence shown here is derived from an EMBL/GenBank/DDBJ whole genome shotgun (WGS) entry which is preliminary data.</text>
</comment>